<dbReference type="AlphaFoldDB" id="A0A1M5BHA4"/>
<evidence type="ECO:0000313" key="3">
    <source>
        <dbReference type="EMBL" id="SHF41964.1"/>
    </source>
</evidence>
<organism evidence="3 4">
    <name type="scientific">Bacteroides luti</name>
    <dbReference type="NCBI Taxonomy" id="1297750"/>
    <lineage>
        <taxon>Bacteria</taxon>
        <taxon>Pseudomonadati</taxon>
        <taxon>Bacteroidota</taxon>
        <taxon>Bacteroidia</taxon>
        <taxon>Bacteroidales</taxon>
        <taxon>Bacteroidaceae</taxon>
        <taxon>Bacteroides</taxon>
    </lineage>
</organism>
<feature type="domain" description="Sialate O-acetylesterase" evidence="2">
    <location>
        <begin position="124"/>
        <end position="229"/>
    </location>
</feature>
<evidence type="ECO:0000256" key="1">
    <source>
        <dbReference type="ARBA" id="ARBA00022801"/>
    </source>
</evidence>
<dbReference type="InterPro" id="IPR005181">
    <property type="entry name" value="SASA"/>
</dbReference>
<proteinExistence type="predicted"/>
<dbReference type="Pfam" id="PF03629">
    <property type="entry name" value="SASA"/>
    <property type="match status" value="2"/>
</dbReference>
<gene>
    <name evidence="3" type="ORF">SAMN05444405_108117</name>
</gene>
<dbReference type="PANTHER" id="PTHR22901">
    <property type="entry name" value="SIALATE O-ACETYLESTERASE"/>
    <property type="match status" value="1"/>
</dbReference>
<dbReference type="PANTHER" id="PTHR22901:SF0">
    <property type="entry name" value="SIALATE O-ACETYLESTERASE"/>
    <property type="match status" value="1"/>
</dbReference>
<dbReference type="Proteomes" id="UP000184509">
    <property type="component" value="Unassembled WGS sequence"/>
</dbReference>
<evidence type="ECO:0000313" key="4">
    <source>
        <dbReference type="Proteomes" id="UP000184509"/>
    </source>
</evidence>
<dbReference type="Gene3D" id="2.60.40.10">
    <property type="entry name" value="Immunoglobulins"/>
    <property type="match status" value="1"/>
</dbReference>
<keyword evidence="1" id="KW-0378">Hydrolase</keyword>
<reference evidence="3 4" key="1">
    <citation type="submission" date="2016-11" db="EMBL/GenBank/DDBJ databases">
        <authorList>
            <person name="Jaros S."/>
            <person name="Januszkiewicz K."/>
            <person name="Wedrychowicz H."/>
        </authorList>
    </citation>
    <scope>NUCLEOTIDE SEQUENCE [LARGE SCALE GENOMIC DNA]</scope>
    <source>
        <strain evidence="3 4">DSM 26991</strain>
    </source>
</reference>
<dbReference type="InterPro" id="IPR039329">
    <property type="entry name" value="SIAE"/>
</dbReference>
<dbReference type="STRING" id="1297750.SAMN05444405_108117"/>
<name>A0A1M5BHA4_9BACE</name>
<dbReference type="Gene3D" id="3.40.50.1110">
    <property type="entry name" value="SGNH hydrolase"/>
    <property type="match status" value="2"/>
</dbReference>
<dbReference type="GO" id="GO:0001681">
    <property type="term" value="F:sialate O-acetylesterase activity"/>
    <property type="evidence" value="ECO:0007669"/>
    <property type="project" value="InterPro"/>
</dbReference>
<dbReference type="InterPro" id="IPR036514">
    <property type="entry name" value="SGNH_hydro_sf"/>
</dbReference>
<evidence type="ECO:0000259" key="2">
    <source>
        <dbReference type="Pfam" id="PF03629"/>
    </source>
</evidence>
<accession>A0A1M5BHA4</accession>
<dbReference type="GO" id="GO:0004553">
    <property type="term" value="F:hydrolase activity, hydrolyzing O-glycosyl compounds"/>
    <property type="evidence" value="ECO:0007669"/>
    <property type="project" value="InterPro"/>
</dbReference>
<dbReference type="SUPFAM" id="SSF49785">
    <property type="entry name" value="Galactose-binding domain-like"/>
    <property type="match status" value="1"/>
</dbReference>
<dbReference type="EMBL" id="FQTV01000008">
    <property type="protein sequence ID" value="SHF41964.1"/>
    <property type="molecule type" value="Genomic_DNA"/>
</dbReference>
<dbReference type="GO" id="GO:0005975">
    <property type="term" value="P:carbohydrate metabolic process"/>
    <property type="evidence" value="ECO:0007669"/>
    <property type="project" value="InterPro"/>
</dbReference>
<dbReference type="SUPFAM" id="SSF52266">
    <property type="entry name" value="SGNH hydrolase"/>
    <property type="match status" value="1"/>
</dbReference>
<keyword evidence="4" id="KW-1185">Reference proteome</keyword>
<dbReference type="InterPro" id="IPR013783">
    <property type="entry name" value="Ig-like_fold"/>
</dbReference>
<sequence>MNKDVNAHLVIQQKILGGREMINSKCRFVLLALLTCGFSVWTEAKVKLPAIFSDGMVLQREQPIKIWGTSDAGEKVEITFKKKKYSTKADENGKWLVVLPSIKAGGPYEMNVNDLSIKDILIGDVWLCSGQSNMELTAARVTDMFRKEIESYSNPMIRYVKTPYGNDLHGPKDDLSRMDWKPLTTENAPSFSALAYFFAKEMYNETKVPVGIVNSSWGGSSVEAWMSEDALQAFPKKLRERDIFNSDEYRALANKCNGMMSDLWNTTLYKNDKGLHAPVCWYKSELDDSDWKTVDIFSSDWAINRGNLLNGAHWFRQHVSLTKEQASKNIVLRLGCIRDADSVFVNGSFVGTTAYQYPPRIYKIPASLLHAGDNTITVRLISYGGFPGFVKDKLYCMAIDGDTINLSNQWKYKLGCELPSKNGDVSFQNIPTGMYNSMISPLRNLSFKGTLWYQGETNTGKPDEYEALLTAMINDWRTKLGNKDLPFFIVQLANFMQTHPQPVESGWAGLREAQRQVSLKVPNTSLAVAIDLGEWNDIHPLNKKELARRISLLTKKMVYDHKDVVCNGPICKSMTVENGKIILSFEDGTNNLMPVDHLKGFAVAGEDGRFKWAEAVIENNKVIVWNNEILRPVKVRYAWDDNPLGVNLKNNAGLPASPFQMTLEK</sequence>
<dbReference type="InterPro" id="IPR008979">
    <property type="entry name" value="Galactose-bd-like_sf"/>
</dbReference>
<protein>
    <submittedName>
        <fullName evidence="3">Sialate O-acetylesterase</fullName>
    </submittedName>
</protein>
<feature type="domain" description="Sialate O-acetylesterase" evidence="2">
    <location>
        <begin position="432"/>
        <end position="538"/>
    </location>
</feature>